<dbReference type="InterPro" id="IPR006094">
    <property type="entry name" value="Oxid_FAD_bind_N"/>
</dbReference>
<dbReference type="GO" id="GO:0016491">
    <property type="term" value="F:oxidoreductase activity"/>
    <property type="evidence" value="ECO:0007669"/>
    <property type="project" value="UniProtKB-KW"/>
</dbReference>
<dbReference type="OMA" id="IGKKWIA"/>
<dbReference type="SUPFAM" id="SSF56176">
    <property type="entry name" value="FAD-binding/transporter-associated domain-like"/>
    <property type="match status" value="1"/>
</dbReference>
<protein>
    <recommendedName>
        <fullName evidence="5">FAD-binding PCMH-type domain-containing protein</fullName>
    </recommendedName>
</protein>
<evidence type="ECO:0000256" key="1">
    <source>
        <dbReference type="ARBA" id="ARBA00005466"/>
    </source>
</evidence>
<evidence type="ECO:0000313" key="7">
    <source>
        <dbReference type="Proteomes" id="UP000015100"/>
    </source>
</evidence>
<dbReference type="GO" id="GO:0071949">
    <property type="term" value="F:FAD binding"/>
    <property type="evidence" value="ECO:0007669"/>
    <property type="project" value="InterPro"/>
</dbReference>
<proteinExistence type="inferred from homology"/>
<dbReference type="HOGENOM" id="CLU_018354_1_2_1"/>
<keyword evidence="3" id="KW-0274">FAD</keyword>
<dbReference type="AlphaFoldDB" id="S8C920"/>
<reference evidence="6 7" key="1">
    <citation type="journal article" date="2013" name="PLoS Genet.">
        <title>Genomic mechanisms accounting for the adaptation to parasitism in nematode-trapping fungi.</title>
        <authorList>
            <person name="Meerupati T."/>
            <person name="Andersson K.M."/>
            <person name="Friman E."/>
            <person name="Kumar D."/>
            <person name="Tunlid A."/>
            <person name="Ahren D."/>
        </authorList>
    </citation>
    <scope>NUCLEOTIDE SEQUENCE [LARGE SCALE GENOMIC DNA]</scope>
    <source>
        <strain evidence="6 7">CBS 200.50</strain>
    </source>
</reference>
<feature type="domain" description="FAD-binding PCMH-type" evidence="5">
    <location>
        <begin position="1"/>
        <end position="169"/>
    </location>
</feature>
<dbReference type="InterPro" id="IPR016166">
    <property type="entry name" value="FAD-bd_PCMH"/>
</dbReference>
<dbReference type="PANTHER" id="PTHR42973:SF54">
    <property type="entry name" value="FAD-BINDING PCMH-TYPE DOMAIN-CONTAINING PROTEIN"/>
    <property type="match status" value="1"/>
</dbReference>
<dbReference type="EMBL" id="AQGS01000057">
    <property type="protein sequence ID" value="EPS44177.1"/>
    <property type="molecule type" value="Genomic_DNA"/>
</dbReference>
<comment type="caution">
    <text evidence="6">The sequence shown here is derived from an EMBL/GenBank/DDBJ whole genome shotgun (WGS) entry which is preliminary data.</text>
</comment>
<evidence type="ECO:0000256" key="3">
    <source>
        <dbReference type="ARBA" id="ARBA00022827"/>
    </source>
</evidence>
<dbReference type="Pfam" id="PF01565">
    <property type="entry name" value="FAD_binding_4"/>
    <property type="match status" value="1"/>
</dbReference>
<dbReference type="Gene3D" id="3.30.465.10">
    <property type="match status" value="1"/>
</dbReference>
<evidence type="ECO:0000256" key="4">
    <source>
        <dbReference type="ARBA" id="ARBA00023002"/>
    </source>
</evidence>
<evidence type="ECO:0000313" key="6">
    <source>
        <dbReference type="EMBL" id="EPS44177.1"/>
    </source>
</evidence>
<dbReference type="PROSITE" id="PS51387">
    <property type="entry name" value="FAD_PCMH"/>
    <property type="match status" value="1"/>
</dbReference>
<keyword evidence="2" id="KW-0285">Flavoprotein</keyword>
<name>S8C920_DACHA</name>
<gene>
    <name evidence="6" type="ORF">H072_1828</name>
</gene>
<keyword evidence="4" id="KW-0560">Oxidoreductase</keyword>
<evidence type="ECO:0000259" key="5">
    <source>
        <dbReference type="PROSITE" id="PS51387"/>
    </source>
</evidence>
<dbReference type="PANTHER" id="PTHR42973">
    <property type="entry name" value="BINDING OXIDOREDUCTASE, PUTATIVE (AFU_ORTHOLOGUE AFUA_1G17690)-RELATED"/>
    <property type="match status" value="1"/>
</dbReference>
<dbReference type="eggNOG" id="ENOG502RZAG">
    <property type="taxonomic scope" value="Eukaryota"/>
</dbReference>
<sequence>MPSCIFTPDNTEDVSRAVKIFTKNSCAFAIRSGGHSYNPGWSSISNGILVSLGKMNSVKFYPGFEVVVADAGSRWENVYDEAERHGVTVVGGQNSDVGLGGYLLGGGISFLSNEYGWGADNVKGFQMVAADGSIVNANEGQNQDLFRALKGGSSNFGIVTGFTLNTVQVNGLNGVAVSYQDAYSDAFFRAAYQYCTSAVDIDPKSMIMFFASINETLHVESGILATYSDKMDWAKPPQVFKPFVDGSIPYREKQVTVKNGTLGQMGDVLVALQTAGRRTTRATISIIPEVGLFKKLRQVWAEVSAGYKNIDGFECELAFQPIGKKWIAAGQEHGGNSMGINSPIVPVWVQTYWHSAGDDAKIQEFEGKMIERLTAAAKTAGRLANFEYLNYAGRKQDVLSHYGLGSVKALTEVKKKYDPQNIFGTLVPGGFKIPGF</sequence>
<evidence type="ECO:0000256" key="2">
    <source>
        <dbReference type="ARBA" id="ARBA00022630"/>
    </source>
</evidence>
<dbReference type="OrthoDB" id="2151789at2759"/>
<organism evidence="6 7">
    <name type="scientific">Dactylellina haptotyla (strain CBS 200.50)</name>
    <name type="common">Nematode-trapping fungus</name>
    <name type="synonym">Monacrosporium haptotylum</name>
    <dbReference type="NCBI Taxonomy" id="1284197"/>
    <lineage>
        <taxon>Eukaryota</taxon>
        <taxon>Fungi</taxon>
        <taxon>Dikarya</taxon>
        <taxon>Ascomycota</taxon>
        <taxon>Pezizomycotina</taxon>
        <taxon>Orbiliomycetes</taxon>
        <taxon>Orbiliales</taxon>
        <taxon>Orbiliaceae</taxon>
        <taxon>Dactylellina</taxon>
    </lineage>
</organism>
<comment type="similarity">
    <text evidence="1">Belongs to the oxygen-dependent FAD-linked oxidoreductase family.</text>
</comment>
<accession>S8C920</accession>
<dbReference type="InterPro" id="IPR050416">
    <property type="entry name" value="FAD-linked_Oxidoreductase"/>
</dbReference>
<keyword evidence="7" id="KW-1185">Reference proteome</keyword>
<reference evidence="7" key="2">
    <citation type="submission" date="2013-04" db="EMBL/GenBank/DDBJ databases">
        <title>Genomic mechanisms accounting for the adaptation to parasitism in nematode-trapping fungi.</title>
        <authorList>
            <person name="Ahren D.G."/>
        </authorList>
    </citation>
    <scope>NUCLEOTIDE SEQUENCE [LARGE SCALE GENOMIC DNA]</scope>
    <source>
        <strain evidence="7">CBS 200.50</strain>
    </source>
</reference>
<dbReference type="Proteomes" id="UP000015100">
    <property type="component" value="Unassembled WGS sequence"/>
</dbReference>
<dbReference type="STRING" id="1284197.S8C920"/>
<dbReference type="InterPro" id="IPR036318">
    <property type="entry name" value="FAD-bd_PCMH-like_sf"/>
</dbReference>
<dbReference type="InterPro" id="IPR016169">
    <property type="entry name" value="FAD-bd_PCMH_sub2"/>
</dbReference>